<proteinExistence type="predicted"/>
<dbReference type="Proteomes" id="UP000662572">
    <property type="component" value="Unassembled WGS sequence"/>
</dbReference>
<accession>A0A918UQZ4</accession>
<dbReference type="AlphaFoldDB" id="A0A918UQZ4"/>
<dbReference type="EMBL" id="BMZB01000001">
    <property type="protein sequence ID" value="GGZ28268.1"/>
    <property type="molecule type" value="Genomic_DNA"/>
</dbReference>
<reference evidence="1" key="2">
    <citation type="submission" date="2020-09" db="EMBL/GenBank/DDBJ databases">
        <authorList>
            <person name="Sun Q."/>
            <person name="Kim S."/>
        </authorList>
    </citation>
    <scope>NUCLEOTIDE SEQUENCE</scope>
    <source>
        <strain evidence="1">KCTC 32296</strain>
    </source>
</reference>
<gene>
    <name evidence="1" type="ORF">GCM10011273_12570</name>
</gene>
<evidence type="ECO:0000313" key="1">
    <source>
        <dbReference type="EMBL" id="GGZ28268.1"/>
    </source>
</evidence>
<dbReference type="RefSeq" id="WP_189485528.1">
    <property type="nucleotide sequence ID" value="NZ_BMZB01000001.1"/>
</dbReference>
<reference evidence="1" key="1">
    <citation type="journal article" date="2014" name="Int. J. Syst. Evol. Microbiol.">
        <title>Complete genome sequence of Corynebacterium casei LMG S-19264T (=DSM 44701T), isolated from a smear-ripened cheese.</title>
        <authorList>
            <consortium name="US DOE Joint Genome Institute (JGI-PGF)"/>
            <person name="Walter F."/>
            <person name="Albersmeier A."/>
            <person name="Kalinowski J."/>
            <person name="Ruckert C."/>
        </authorList>
    </citation>
    <scope>NUCLEOTIDE SEQUENCE</scope>
    <source>
        <strain evidence="1">KCTC 32296</strain>
    </source>
</reference>
<name>A0A918UQZ4_9CAUL</name>
<comment type="caution">
    <text evidence="1">The sequence shown here is derived from an EMBL/GenBank/DDBJ whole genome shotgun (WGS) entry which is preliminary data.</text>
</comment>
<protein>
    <recommendedName>
        <fullName evidence="3">DNA-binding domain-containing protein</fullName>
    </recommendedName>
</protein>
<evidence type="ECO:0000313" key="2">
    <source>
        <dbReference type="Proteomes" id="UP000662572"/>
    </source>
</evidence>
<sequence length="263" mass="29018">MTDDNHSHSPAPPPIPAASLHPANISLADIVAYRCGSATGALTDRAEVARARLMARRQDQIEHLHDLLHANYPVTRAALSDGVFRDLCATYVRDIITLYDGWGSQSGFAAHCQAHPPLGAFPYLYDLVQLEWAICQSRKAASAYRLEMDDLLLDEGELPVALHPSVHILHVGFDVLGLHQAFHAAGVAVTEVAPASDLILVWRDRNHVPRQMRLSPRQDQFLSSLLDTENLCQTFKDLNGRDQNDLYAFLGDVIRDGLFVAAV</sequence>
<evidence type="ECO:0008006" key="3">
    <source>
        <dbReference type="Google" id="ProtNLM"/>
    </source>
</evidence>
<keyword evidence="2" id="KW-1185">Reference proteome</keyword>
<organism evidence="1 2">
    <name type="scientific">Asticcacaulis endophyticus</name>
    <dbReference type="NCBI Taxonomy" id="1395890"/>
    <lineage>
        <taxon>Bacteria</taxon>
        <taxon>Pseudomonadati</taxon>
        <taxon>Pseudomonadota</taxon>
        <taxon>Alphaproteobacteria</taxon>
        <taxon>Caulobacterales</taxon>
        <taxon>Caulobacteraceae</taxon>
        <taxon>Asticcacaulis</taxon>
    </lineage>
</organism>